<sequence length="127" mass="13584">MLDLNSCNHRNTTQVATSSAAAAAATSSAAARSKVSSTGKRETIGAFETGAVGAFELGQTLHPLYGAFGAAVPPQRSCSTPYTVCLRLRHPLRRVWGMVRLIWGRYSTPYRVDDAAVEETWDPGAVD</sequence>
<organism evidence="1 2">
    <name type="scientific">Citrus x changshan-huyou</name>
    <dbReference type="NCBI Taxonomy" id="2935761"/>
    <lineage>
        <taxon>Eukaryota</taxon>
        <taxon>Viridiplantae</taxon>
        <taxon>Streptophyta</taxon>
        <taxon>Embryophyta</taxon>
        <taxon>Tracheophyta</taxon>
        <taxon>Spermatophyta</taxon>
        <taxon>Magnoliopsida</taxon>
        <taxon>eudicotyledons</taxon>
        <taxon>Gunneridae</taxon>
        <taxon>Pentapetalae</taxon>
        <taxon>rosids</taxon>
        <taxon>malvids</taxon>
        <taxon>Sapindales</taxon>
        <taxon>Rutaceae</taxon>
        <taxon>Aurantioideae</taxon>
        <taxon>Citrus</taxon>
    </lineage>
</organism>
<protein>
    <submittedName>
        <fullName evidence="1">Uncharacterized protein</fullName>
    </submittedName>
</protein>
<reference evidence="1 2" key="1">
    <citation type="submission" date="2024-05" db="EMBL/GenBank/DDBJ databases">
        <title>Haplotype-resolved chromosome-level genome assembly of Huyou (Citrus changshanensis).</title>
        <authorList>
            <person name="Miao C."/>
            <person name="Chen W."/>
            <person name="Wu Y."/>
            <person name="Wang L."/>
            <person name="Zhao S."/>
            <person name="Grierson D."/>
            <person name="Xu C."/>
            <person name="Chen K."/>
        </authorList>
    </citation>
    <scope>NUCLEOTIDE SEQUENCE [LARGE SCALE GENOMIC DNA]</scope>
    <source>
        <strain evidence="1">01-14</strain>
        <tissue evidence="1">Leaf</tissue>
    </source>
</reference>
<gene>
    <name evidence="1" type="ORF">WN944_005929</name>
</gene>
<evidence type="ECO:0000313" key="2">
    <source>
        <dbReference type="Proteomes" id="UP001428341"/>
    </source>
</evidence>
<name>A0AAP0QP83_9ROSI</name>
<accession>A0AAP0QP83</accession>
<evidence type="ECO:0000313" key="1">
    <source>
        <dbReference type="EMBL" id="KAK9213943.1"/>
    </source>
</evidence>
<comment type="caution">
    <text evidence="1">The sequence shown here is derived from an EMBL/GenBank/DDBJ whole genome shotgun (WGS) entry which is preliminary data.</text>
</comment>
<dbReference type="Proteomes" id="UP001428341">
    <property type="component" value="Unassembled WGS sequence"/>
</dbReference>
<proteinExistence type="predicted"/>
<keyword evidence="2" id="KW-1185">Reference proteome</keyword>
<dbReference type="EMBL" id="JBCGBO010000003">
    <property type="protein sequence ID" value="KAK9213943.1"/>
    <property type="molecule type" value="Genomic_DNA"/>
</dbReference>
<dbReference type="AlphaFoldDB" id="A0AAP0QP83"/>